<keyword evidence="3" id="KW-1185">Reference proteome</keyword>
<accession>A0A563U8Z9</accession>
<dbReference type="EMBL" id="VOEI01000001">
    <property type="protein sequence ID" value="TWR27808.1"/>
    <property type="molecule type" value="Genomic_DNA"/>
</dbReference>
<organism evidence="2 3">
    <name type="scientific">Mucilaginibacter achroorhodeus</name>
    <dbReference type="NCBI Taxonomy" id="2599294"/>
    <lineage>
        <taxon>Bacteria</taxon>
        <taxon>Pseudomonadati</taxon>
        <taxon>Bacteroidota</taxon>
        <taxon>Sphingobacteriia</taxon>
        <taxon>Sphingobacteriales</taxon>
        <taxon>Sphingobacteriaceae</taxon>
        <taxon>Mucilaginibacter</taxon>
    </lineage>
</organism>
<dbReference type="Proteomes" id="UP000318010">
    <property type="component" value="Unassembled WGS sequence"/>
</dbReference>
<evidence type="ECO:0000313" key="3">
    <source>
        <dbReference type="Proteomes" id="UP000318010"/>
    </source>
</evidence>
<evidence type="ECO:0000313" key="2">
    <source>
        <dbReference type="EMBL" id="TWR27808.1"/>
    </source>
</evidence>
<reference evidence="2 3" key="1">
    <citation type="submission" date="2019-07" db="EMBL/GenBank/DDBJ databases">
        <authorList>
            <person name="Kim J."/>
        </authorList>
    </citation>
    <scope>NUCLEOTIDE SEQUENCE [LARGE SCALE GENOMIC DNA]</scope>
    <source>
        <strain evidence="2 3">MJ1a</strain>
    </source>
</reference>
<proteinExistence type="predicted"/>
<comment type="caution">
    <text evidence="2">The sequence shown here is derived from an EMBL/GenBank/DDBJ whole genome shotgun (WGS) entry which is preliminary data.</text>
</comment>
<protein>
    <submittedName>
        <fullName evidence="2">Uncharacterized protein</fullName>
    </submittedName>
</protein>
<dbReference type="RefSeq" id="WP_146268625.1">
    <property type="nucleotide sequence ID" value="NZ_VOEI01000001.1"/>
</dbReference>
<dbReference type="OrthoDB" id="680837at2"/>
<feature type="signal peptide" evidence="1">
    <location>
        <begin position="1"/>
        <end position="19"/>
    </location>
</feature>
<feature type="chain" id="PRO_5022158899" evidence="1">
    <location>
        <begin position="20"/>
        <end position="230"/>
    </location>
</feature>
<gene>
    <name evidence="2" type="ORF">FPZ42_00930</name>
</gene>
<dbReference type="AlphaFoldDB" id="A0A563U8Z9"/>
<keyword evidence="1" id="KW-0732">Signal</keyword>
<sequence length="230" mass="26432">MKKSIITLTLLFICKLVSAQAWTSTARYGSNSATPVIDPLGRPISNNDITKIKGTTEIYDDWMPGQVTFDNGETYKNLFLKFNLKDNLLTFAYNRTDEPQKFKDNVKVFMVNGGRERVFANGFPKFDGSNQKTYYEVIAGGKTMLLEHHRQYLKVVQEDRASTGGEYTSIKHYYLFKDQKISKIKLDKTDILAALADKHAEISAYADNEQLKYDNEQDVKKIFDFYNKLN</sequence>
<name>A0A563U8Z9_9SPHI</name>
<evidence type="ECO:0000256" key="1">
    <source>
        <dbReference type="SAM" id="SignalP"/>
    </source>
</evidence>